<dbReference type="AlphaFoldDB" id="A0A6G0WWQ6"/>
<reference evidence="1 2" key="1">
    <citation type="submission" date="2019-08" db="EMBL/GenBank/DDBJ databases">
        <title>Whole genome of Aphis craccivora.</title>
        <authorList>
            <person name="Voronova N.V."/>
            <person name="Shulinski R.S."/>
            <person name="Bandarenka Y.V."/>
            <person name="Zhorov D.G."/>
            <person name="Warner D."/>
        </authorList>
    </citation>
    <scope>NUCLEOTIDE SEQUENCE [LARGE SCALE GENOMIC DNA]</scope>
    <source>
        <strain evidence="1">180601</strain>
        <tissue evidence="1">Whole Body</tissue>
    </source>
</reference>
<gene>
    <name evidence="1" type="ORF">FWK35_00014455</name>
</gene>
<comment type="caution">
    <text evidence="1">The sequence shown here is derived from an EMBL/GenBank/DDBJ whole genome shotgun (WGS) entry which is preliminary data.</text>
</comment>
<evidence type="ECO:0000313" key="1">
    <source>
        <dbReference type="EMBL" id="KAF0731998.1"/>
    </source>
</evidence>
<accession>A0A6G0WWQ6</accession>
<evidence type="ECO:0000313" key="2">
    <source>
        <dbReference type="Proteomes" id="UP000478052"/>
    </source>
</evidence>
<keyword evidence="2" id="KW-1185">Reference proteome</keyword>
<proteinExistence type="predicted"/>
<dbReference type="OrthoDB" id="10388196at2759"/>
<sequence length="430" mass="49092">MELDTVIPTMAKTIIKFRGKKRKNIKKKVEVHRRSVYFAPHRNLYSLATEGSKKPLNSVQNNTVPLRNIPDSTLGVRQYGTFPTTRVALNLNKFFIFQLTKYCPFCQFNTDNNKMVRHIGIKHSNKIRKPLNATLATIGKIYGSESRRSITLVPMSVVRHQVGSYWHDVSYRRIAFRLCIMGRMKVYGGSWDLPEAPDISNPFQKYIVDDPPQSPRPATPTSPVVTSAVCQTPTSVQSKHELAADASKASKKIRKDLQEEGLQMQLPSNHPLLQMHLTSLMLSHPKHSPAVNNYMTNMSRILCYVDKHLRNQKKPANHWSDLLGCGVEPFVDYLEKREKLVQTVSTSINYLKNLGNLVDMSISTYSYDDPKFPRSFDGEPRLSTINCIKVLKKKHDLLYKSKLKKQPAELFLWNIDETNTLTEYGAVKSV</sequence>
<dbReference type="Proteomes" id="UP000478052">
    <property type="component" value="Unassembled WGS sequence"/>
</dbReference>
<name>A0A6G0WWQ6_APHCR</name>
<protein>
    <submittedName>
        <fullName evidence="1">Uncharacterized protein</fullName>
    </submittedName>
</protein>
<feature type="non-terminal residue" evidence="1">
    <location>
        <position position="430"/>
    </location>
</feature>
<dbReference type="EMBL" id="VUJU01008353">
    <property type="protein sequence ID" value="KAF0731998.1"/>
    <property type="molecule type" value="Genomic_DNA"/>
</dbReference>
<organism evidence="1 2">
    <name type="scientific">Aphis craccivora</name>
    <name type="common">Cowpea aphid</name>
    <dbReference type="NCBI Taxonomy" id="307492"/>
    <lineage>
        <taxon>Eukaryota</taxon>
        <taxon>Metazoa</taxon>
        <taxon>Ecdysozoa</taxon>
        <taxon>Arthropoda</taxon>
        <taxon>Hexapoda</taxon>
        <taxon>Insecta</taxon>
        <taxon>Pterygota</taxon>
        <taxon>Neoptera</taxon>
        <taxon>Paraneoptera</taxon>
        <taxon>Hemiptera</taxon>
        <taxon>Sternorrhyncha</taxon>
        <taxon>Aphidomorpha</taxon>
        <taxon>Aphidoidea</taxon>
        <taxon>Aphididae</taxon>
        <taxon>Aphidini</taxon>
        <taxon>Aphis</taxon>
        <taxon>Aphis</taxon>
    </lineage>
</organism>